<sequence length="166" mass="18354">MAKGVLFWLANASYRQWQIIKLLVLGAIFTFLGGFAAFGRFSTQMLAEYYLMNGEAASQTPAGQKALRQAAQLQPHWARAHLSLAQAYYGDNWYDGAIQEAQQAFRLTEDSTDKSFAASLIGFSYLALSRNEEALDALKLAVELNPDNAKAQQTLQQLQQKLPGSS</sequence>
<dbReference type="RefSeq" id="WP_023175398.1">
    <property type="nucleotide sequence ID" value="NC_022600.1"/>
</dbReference>
<dbReference type="Pfam" id="PF13181">
    <property type="entry name" value="TPR_8"/>
    <property type="match status" value="1"/>
</dbReference>
<keyword evidence="2" id="KW-1133">Transmembrane helix</keyword>
<gene>
    <name evidence="3" type="ORF">GKIL_3830</name>
</gene>
<dbReference type="KEGG" id="glj:GKIL_3830"/>
<dbReference type="SUPFAM" id="SSF48452">
    <property type="entry name" value="TPR-like"/>
    <property type="match status" value="1"/>
</dbReference>
<dbReference type="Gene3D" id="1.25.40.10">
    <property type="entry name" value="Tetratricopeptide repeat domain"/>
    <property type="match status" value="1"/>
</dbReference>
<keyword evidence="1" id="KW-0802">TPR repeat</keyword>
<evidence type="ECO:0000256" key="1">
    <source>
        <dbReference type="PROSITE-ProRule" id="PRU00339"/>
    </source>
</evidence>
<evidence type="ECO:0000256" key="2">
    <source>
        <dbReference type="SAM" id="Phobius"/>
    </source>
</evidence>
<feature type="repeat" description="TPR" evidence="1">
    <location>
        <begin position="115"/>
        <end position="148"/>
    </location>
</feature>
<keyword evidence="4" id="KW-1185">Reference proteome</keyword>
<dbReference type="eggNOG" id="COG4235">
    <property type="taxonomic scope" value="Bacteria"/>
</dbReference>
<evidence type="ECO:0000313" key="3">
    <source>
        <dbReference type="EMBL" id="AGY60076.1"/>
    </source>
</evidence>
<dbReference type="InterPro" id="IPR019734">
    <property type="entry name" value="TPR_rpt"/>
</dbReference>
<dbReference type="OrthoDB" id="9848252at2"/>
<feature type="transmembrane region" description="Helical" evidence="2">
    <location>
        <begin position="20"/>
        <end position="38"/>
    </location>
</feature>
<reference evidence="3 4" key="1">
    <citation type="journal article" date="2013" name="PLoS ONE">
        <title>Cultivation and Complete Genome Sequencing of Gloeobacter kilaueensis sp. nov., from a Lava Cave in Kilauea Caldera, Hawai'i.</title>
        <authorList>
            <person name="Saw J.H."/>
            <person name="Schatz M."/>
            <person name="Brown M.V."/>
            <person name="Kunkel D.D."/>
            <person name="Foster J.S."/>
            <person name="Shick H."/>
            <person name="Christensen S."/>
            <person name="Hou S."/>
            <person name="Wan X."/>
            <person name="Donachie S.P."/>
        </authorList>
    </citation>
    <scope>NUCLEOTIDE SEQUENCE [LARGE SCALE GENOMIC DNA]</scope>
    <source>
        <strain evidence="4">JS</strain>
    </source>
</reference>
<protein>
    <submittedName>
        <fullName evidence="3">Cytochrome c biogenesis factor</fullName>
    </submittedName>
</protein>
<dbReference type="Proteomes" id="UP000017396">
    <property type="component" value="Chromosome"/>
</dbReference>
<dbReference type="EMBL" id="CP003587">
    <property type="protein sequence ID" value="AGY60076.1"/>
    <property type="molecule type" value="Genomic_DNA"/>
</dbReference>
<dbReference type="InterPro" id="IPR011990">
    <property type="entry name" value="TPR-like_helical_dom_sf"/>
</dbReference>
<name>U5QMD0_GLOK1</name>
<keyword evidence="2" id="KW-0812">Transmembrane</keyword>
<dbReference type="STRING" id="1183438.GKIL_3830"/>
<organism evidence="3 4">
    <name type="scientific">Gloeobacter kilaueensis (strain ATCC BAA-2537 / CCAP 1431/1 / ULC 316 / JS1)</name>
    <dbReference type="NCBI Taxonomy" id="1183438"/>
    <lineage>
        <taxon>Bacteria</taxon>
        <taxon>Bacillati</taxon>
        <taxon>Cyanobacteriota</taxon>
        <taxon>Cyanophyceae</taxon>
        <taxon>Gloeobacterales</taxon>
        <taxon>Gloeobacteraceae</taxon>
        <taxon>Gloeobacter</taxon>
    </lineage>
</organism>
<dbReference type="AlphaFoldDB" id="U5QMD0"/>
<evidence type="ECO:0000313" key="4">
    <source>
        <dbReference type="Proteomes" id="UP000017396"/>
    </source>
</evidence>
<keyword evidence="2" id="KW-0472">Membrane</keyword>
<dbReference type="PROSITE" id="PS50005">
    <property type="entry name" value="TPR"/>
    <property type="match status" value="1"/>
</dbReference>
<dbReference type="SMART" id="SM00028">
    <property type="entry name" value="TPR"/>
    <property type="match status" value="2"/>
</dbReference>
<proteinExistence type="predicted"/>
<accession>U5QMD0</accession>
<dbReference type="HOGENOM" id="CLU_1608507_0_0_3"/>